<evidence type="ECO:0000313" key="2">
    <source>
        <dbReference type="EMBL" id="MDZ7283502.1"/>
    </source>
</evidence>
<dbReference type="EMBL" id="JAOBTW010000021">
    <property type="protein sequence ID" value="MDZ7283502.1"/>
    <property type="molecule type" value="Genomic_DNA"/>
</dbReference>
<dbReference type="InterPro" id="IPR000157">
    <property type="entry name" value="TIR_dom"/>
</dbReference>
<reference evidence="3" key="1">
    <citation type="submission" date="2023-07" db="EMBL/GenBank/DDBJ databases">
        <title>Whole genome sequence analysis of rice epiphytic Sphingomonas sanguinis OsEp_Plm_15B2.</title>
        <authorList>
            <person name="Sahu K.P."/>
            <person name="Asharani P."/>
            <person name="Reddy B."/>
            <person name="Kumar A."/>
        </authorList>
    </citation>
    <scope>NUCLEOTIDE SEQUENCE [LARGE SCALE GENOMIC DNA]</scope>
    <source>
        <strain evidence="3">OsEp_Plm_15B2</strain>
    </source>
</reference>
<gene>
    <name evidence="2" type="ORF">N4G62_15845</name>
</gene>
<comment type="caution">
    <text evidence="2">The sequence shown here is derived from an EMBL/GenBank/DDBJ whole genome shotgun (WGS) entry which is preliminary data.</text>
</comment>
<keyword evidence="3" id="KW-1185">Reference proteome</keyword>
<accession>A0ABU5LU99</accession>
<evidence type="ECO:0000259" key="1">
    <source>
        <dbReference type="PROSITE" id="PS50104"/>
    </source>
</evidence>
<sequence>MTKIWLTYAWKDNEEEDVDHIIAELSARGLDVGYDRVELLAGRRLWEQIDVAIKDPGVVAWAIYVTENSLKSEPCQEELAYALDRALRTRGAKFPLIGLFPGNLDREIIPSAIATRLYVNLRTNDWAEQVVNAVKGARRGSQSPPTPYGHALHKRPNGYCLEVWPRTGTWSPSYGIVPEAEAEKLRGVSTGPRGVLDGMRMVIDGEGYQNGVFGRVINNPVDAVNSLQINLAELPSWIEFGPASGQRFRLFFQ</sequence>
<keyword evidence="2" id="KW-0675">Receptor</keyword>
<organism evidence="2 3">
    <name type="scientific">Sphingomonas sanguinis</name>
    <dbReference type="NCBI Taxonomy" id="33051"/>
    <lineage>
        <taxon>Bacteria</taxon>
        <taxon>Pseudomonadati</taxon>
        <taxon>Pseudomonadota</taxon>
        <taxon>Alphaproteobacteria</taxon>
        <taxon>Sphingomonadales</taxon>
        <taxon>Sphingomonadaceae</taxon>
        <taxon>Sphingomonas</taxon>
    </lineage>
</organism>
<name>A0ABU5LU99_9SPHN</name>
<dbReference type="PROSITE" id="PS50104">
    <property type="entry name" value="TIR"/>
    <property type="match status" value="1"/>
</dbReference>
<proteinExistence type="predicted"/>
<dbReference type="RefSeq" id="WP_322540094.1">
    <property type="nucleotide sequence ID" value="NZ_JAOBTW010000021.1"/>
</dbReference>
<evidence type="ECO:0000313" key="3">
    <source>
        <dbReference type="Proteomes" id="UP001292182"/>
    </source>
</evidence>
<feature type="domain" description="TIR" evidence="1">
    <location>
        <begin position="1"/>
        <end position="138"/>
    </location>
</feature>
<dbReference type="Gene3D" id="3.40.50.10140">
    <property type="entry name" value="Toll/interleukin-1 receptor homology (TIR) domain"/>
    <property type="match status" value="1"/>
</dbReference>
<dbReference type="Proteomes" id="UP001292182">
    <property type="component" value="Unassembled WGS sequence"/>
</dbReference>
<dbReference type="InterPro" id="IPR035897">
    <property type="entry name" value="Toll_tir_struct_dom_sf"/>
</dbReference>
<dbReference type="SUPFAM" id="SSF52200">
    <property type="entry name" value="Toll/Interleukin receptor TIR domain"/>
    <property type="match status" value="1"/>
</dbReference>
<protein>
    <submittedName>
        <fullName evidence="2">Toll/interleukin-1 receptor domain-containing protein</fullName>
    </submittedName>
</protein>
<dbReference type="Pfam" id="PF13676">
    <property type="entry name" value="TIR_2"/>
    <property type="match status" value="1"/>
</dbReference>